<reference evidence="2 3" key="1">
    <citation type="submission" date="2021-03" db="EMBL/GenBank/DDBJ databases">
        <title>Whole genome sequence of Jiella sp. MQZ13P-4.</title>
        <authorList>
            <person name="Tuo L."/>
        </authorList>
    </citation>
    <scope>NUCLEOTIDE SEQUENCE [LARGE SCALE GENOMIC DNA]</scope>
    <source>
        <strain evidence="2 3">MQZ13P-4</strain>
    </source>
</reference>
<feature type="domain" description="XdhC Rossmann" evidence="1">
    <location>
        <begin position="78"/>
        <end position="217"/>
    </location>
</feature>
<keyword evidence="3" id="KW-1185">Reference proteome</keyword>
<sequence>MDRTLLAALNEERAARRAAVVVTELATGRQRLVRESEVGGDPLADPIEKAIRSGKSGIAETGAGEVFLNAHLPPARIVAIGAVHISQALAPMAKIAGFDFEIIDPRTAFATPERFPGAVLTAEWPEDVLKARPLDAYTAVCVITHDPKIDDHPLISALKAGCFYVGALGSRKTHARRVERLIGAGIPQSSIDRIEAPIGADIGASTPGEIAVAILASVIEAFRKRKMFAERRGEKEPA</sequence>
<name>A0ABS3IY89_9HYPH</name>
<evidence type="ECO:0000313" key="3">
    <source>
        <dbReference type="Proteomes" id="UP000664288"/>
    </source>
</evidence>
<evidence type="ECO:0000313" key="2">
    <source>
        <dbReference type="EMBL" id="MBO0902356.1"/>
    </source>
</evidence>
<dbReference type="InterPro" id="IPR027051">
    <property type="entry name" value="XdhC_Rossmann_dom"/>
</dbReference>
<dbReference type="InterPro" id="IPR052698">
    <property type="entry name" value="MoCofactor_Util/Proc"/>
</dbReference>
<dbReference type="EMBL" id="JAFMPY010000001">
    <property type="protein sequence ID" value="MBO0902356.1"/>
    <property type="molecule type" value="Genomic_DNA"/>
</dbReference>
<dbReference type="PANTHER" id="PTHR30388">
    <property type="entry name" value="ALDEHYDE OXIDOREDUCTASE MOLYBDENUM COFACTOR ASSEMBLY PROTEIN"/>
    <property type="match status" value="1"/>
</dbReference>
<comment type="caution">
    <text evidence="2">The sequence shown here is derived from an EMBL/GenBank/DDBJ whole genome shotgun (WGS) entry which is preliminary data.</text>
</comment>
<organism evidence="2 3">
    <name type="scientific">Jiella sonneratiae</name>
    <dbReference type="NCBI Taxonomy" id="2816856"/>
    <lineage>
        <taxon>Bacteria</taxon>
        <taxon>Pseudomonadati</taxon>
        <taxon>Pseudomonadota</taxon>
        <taxon>Alphaproteobacteria</taxon>
        <taxon>Hyphomicrobiales</taxon>
        <taxon>Aurantimonadaceae</taxon>
        <taxon>Jiella</taxon>
    </lineage>
</organism>
<proteinExistence type="predicted"/>
<gene>
    <name evidence="2" type="ORF">J1C47_01765</name>
</gene>
<evidence type="ECO:0000259" key="1">
    <source>
        <dbReference type="Pfam" id="PF13478"/>
    </source>
</evidence>
<dbReference type="Gene3D" id="3.40.50.720">
    <property type="entry name" value="NAD(P)-binding Rossmann-like Domain"/>
    <property type="match status" value="1"/>
</dbReference>
<accession>A0ABS3IY89</accession>
<dbReference type="Pfam" id="PF13478">
    <property type="entry name" value="XdhC_C"/>
    <property type="match status" value="1"/>
</dbReference>
<protein>
    <submittedName>
        <fullName evidence="2">XdhC family protein</fullName>
    </submittedName>
</protein>
<dbReference type="Proteomes" id="UP000664288">
    <property type="component" value="Unassembled WGS sequence"/>
</dbReference>
<dbReference type="PANTHER" id="PTHR30388:SF4">
    <property type="entry name" value="MOLYBDENUM COFACTOR INSERTION CHAPERONE PAOD"/>
    <property type="match status" value="1"/>
</dbReference>
<dbReference type="RefSeq" id="WP_207348990.1">
    <property type="nucleotide sequence ID" value="NZ_JAFMPY010000001.1"/>
</dbReference>